<reference evidence="2" key="1">
    <citation type="submission" date="2023-08" db="EMBL/GenBank/DDBJ databases">
        <title>Pelteobagrus vachellii genome.</title>
        <authorList>
            <person name="Liu H."/>
        </authorList>
    </citation>
    <scope>NUCLEOTIDE SEQUENCE</scope>
    <source>
        <strain evidence="2">PRFRI_2022a</strain>
        <tissue evidence="2">Muscle</tissue>
    </source>
</reference>
<dbReference type="AlphaFoldDB" id="A0AA88N7D7"/>
<name>A0AA88N7D7_TACVA</name>
<gene>
    <name evidence="2" type="ORF">Q7C36_008750</name>
</gene>
<sequence>MSPLLLRTDTSAAAMLSGGDPQAPPRYRPCPSLGFRSQRQEKHVISVSCMELRREPERRGHALQTAPTPVWTKRRGFPNSDFRLVLICLGRDSGMLSNSQQDRGHAPERAARWMLLLWKRSGVPKGQLRMRVVSLSFHCSHYTSHGFTVVSLYNSYFTFAKVEMYTGYFTFHTRFTVTAVLHEVMMQC</sequence>
<evidence type="ECO:0000313" key="2">
    <source>
        <dbReference type="EMBL" id="KAK2849967.1"/>
    </source>
</evidence>
<organism evidence="2 3">
    <name type="scientific">Tachysurus vachellii</name>
    <name type="common">Darkbarbel catfish</name>
    <name type="synonym">Pelteobagrus vachellii</name>
    <dbReference type="NCBI Taxonomy" id="175792"/>
    <lineage>
        <taxon>Eukaryota</taxon>
        <taxon>Metazoa</taxon>
        <taxon>Chordata</taxon>
        <taxon>Craniata</taxon>
        <taxon>Vertebrata</taxon>
        <taxon>Euteleostomi</taxon>
        <taxon>Actinopterygii</taxon>
        <taxon>Neopterygii</taxon>
        <taxon>Teleostei</taxon>
        <taxon>Ostariophysi</taxon>
        <taxon>Siluriformes</taxon>
        <taxon>Bagridae</taxon>
        <taxon>Tachysurus</taxon>
    </lineage>
</organism>
<evidence type="ECO:0000313" key="3">
    <source>
        <dbReference type="Proteomes" id="UP001187315"/>
    </source>
</evidence>
<keyword evidence="3" id="KW-1185">Reference proteome</keyword>
<dbReference type="Proteomes" id="UP001187315">
    <property type="component" value="Unassembled WGS sequence"/>
</dbReference>
<feature type="region of interest" description="Disordered" evidence="1">
    <location>
        <begin position="1"/>
        <end position="33"/>
    </location>
</feature>
<protein>
    <submittedName>
        <fullName evidence="2">Uncharacterized protein</fullName>
    </submittedName>
</protein>
<dbReference type="EMBL" id="JAVHJS010000008">
    <property type="protein sequence ID" value="KAK2849967.1"/>
    <property type="molecule type" value="Genomic_DNA"/>
</dbReference>
<accession>A0AA88N7D7</accession>
<proteinExistence type="predicted"/>
<evidence type="ECO:0000256" key="1">
    <source>
        <dbReference type="SAM" id="MobiDB-lite"/>
    </source>
</evidence>
<comment type="caution">
    <text evidence="2">The sequence shown here is derived from an EMBL/GenBank/DDBJ whole genome shotgun (WGS) entry which is preliminary data.</text>
</comment>